<comment type="caution">
    <text evidence="3">The sequence shown here is derived from an EMBL/GenBank/DDBJ whole genome shotgun (WGS) entry which is preliminary data.</text>
</comment>
<keyword evidence="2" id="KW-1133">Transmembrane helix</keyword>
<feature type="region of interest" description="Disordered" evidence="1">
    <location>
        <begin position="18"/>
        <end position="46"/>
    </location>
</feature>
<dbReference type="PANTHER" id="PTHR33474">
    <property type="entry name" value="TRANSMEMBRANE PROTEIN"/>
    <property type="match status" value="1"/>
</dbReference>
<dbReference type="EMBL" id="JACMSC010000009">
    <property type="protein sequence ID" value="KAG6506593.1"/>
    <property type="molecule type" value="Genomic_DNA"/>
</dbReference>
<dbReference type="PANTHER" id="PTHR33474:SF28">
    <property type="entry name" value="OS01G0815400 PROTEIN"/>
    <property type="match status" value="1"/>
</dbReference>
<feature type="region of interest" description="Disordered" evidence="1">
    <location>
        <begin position="177"/>
        <end position="198"/>
    </location>
</feature>
<proteinExistence type="predicted"/>
<sequence length="198" mass="21738">MKTRSLLQIKFRDAAIPWTQETQNPTKKARKSVPFDEEQREGEWRKAKTRGIGHKTNYTVAQAYAGFLSVDAVEDALVSDLALGGQAYEAPDVGVRRCPGSGALSLQFYSALKGSSPVQMDPRRLVIFTCILYLLAVPLPGTIALGGRKLAMMIEVADQIARRKLLMVGKSRMDVELNDYPPSGANNRHDPPKGPGKL</sequence>
<evidence type="ECO:0000313" key="3">
    <source>
        <dbReference type="EMBL" id="KAG6506593.1"/>
    </source>
</evidence>
<evidence type="ECO:0000256" key="1">
    <source>
        <dbReference type="SAM" id="MobiDB-lite"/>
    </source>
</evidence>
<evidence type="ECO:0000256" key="2">
    <source>
        <dbReference type="SAM" id="Phobius"/>
    </source>
</evidence>
<evidence type="ECO:0000313" key="4">
    <source>
        <dbReference type="Proteomes" id="UP000734854"/>
    </source>
</evidence>
<gene>
    <name evidence="3" type="ORF">ZIOFF_031917</name>
</gene>
<name>A0A8J5GUQ5_ZINOF</name>
<reference evidence="3 4" key="1">
    <citation type="submission" date="2020-08" db="EMBL/GenBank/DDBJ databases">
        <title>Plant Genome Project.</title>
        <authorList>
            <person name="Zhang R.-G."/>
        </authorList>
    </citation>
    <scope>NUCLEOTIDE SEQUENCE [LARGE SCALE GENOMIC DNA]</scope>
    <source>
        <tissue evidence="3">Rhizome</tissue>
    </source>
</reference>
<feature type="transmembrane region" description="Helical" evidence="2">
    <location>
        <begin position="125"/>
        <end position="145"/>
    </location>
</feature>
<keyword evidence="4" id="KW-1185">Reference proteome</keyword>
<organism evidence="3 4">
    <name type="scientific">Zingiber officinale</name>
    <name type="common">Ginger</name>
    <name type="synonym">Amomum zingiber</name>
    <dbReference type="NCBI Taxonomy" id="94328"/>
    <lineage>
        <taxon>Eukaryota</taxon>
        <taxon>Viridiplantae</taxon>
        <taxon>Streptophyta</taxon>
        <taxon>Embryophyta</taxon>
        <taxon>Tracheophyta</taxon>
        <taxon>Spermatophyta</taxon>
        <taxon>Magnoliopsida</taxon>
        <taxon>Liliopsida</taxon>
        <taxon>Zingiberales</taxon>
        <taxon>Zingiberaceae</taxon>
        <taxon>Zingiber</taxon>
    </lineage>
</organism>
<dbReference type="Proteomes" id="UP000734854">
    <property type="component" value="Unassembled WGS sequence"/>
</dbReference>
<keyword evidence="2" id="KW-0812">Transmembrane</keyword>
<protein>
    <submittedName>
        <fullName evidence="3">Uncharacterized protein</fullName>
    </submittedName>
</protein>
<accession>A0A8J5GUQ5</accession>
<dbReference type="AlphaFoldDB" id="A0A8J5GUQ5"/>
<keyword evidence="2" id="KW-0472">Membrane</keyword>